<dbReference type="InterPro" id="IPR026869">
    <property type="entry name" value="EgtC-like"/>
</dbReference>
<dbReference type="RefSeq" id="WP_377484803.1">
    <property type="nucleotide sequence ID" value="NZ_JBHLTN010000039.1"/>
</dbReference>
<dbReference type="PANTHER" id="PTHR43187:SF1">
    <property type="entry name" value="GLUTAMINE AMIDOTRANSFERASE DUG3-RELATED"/>
    <property type="match status" value="1"/>
</dbReference>
<dbReference type="InterPro" id="IPR017932">
    <property type="entry name" value="GATase_2_dom"/>
</dbReference>
<protein>
    <submittedName>
        <fullName evidence="3">Class II glutamine amidotransferase</fullName>
    </submittedName>
</protein>
<evidence type="ECO:0000259" key="2">
    <source>
        <dbReference type="PROSITE" id="PS51278"/>
    </source>
</evidence>
<keyword evidence="4" id="KW-1185">Reference proteome</keyword>
<dbReference type="CDD" id="cd01908">
    <property type="entry name" value="YafJ"/>
    <property type="match status" value="1"/>
</dbReference>
<dbReference type="EMBL" id="JBHLTN010000039">
    <property type="protein sequence ID" value="MFC0594219.1"/>
    <property type="molecule type" value="Genomic_DNA"/>
</dbReference>
<dbReference type="SUPFAM" id="SSF56235">
    <property type="entry name" value="N-terminal nucleophile aminohydrolases (Ntn hydrolases)"/>
    <property type="match status" value="1"/>
</dbReference>
<reference evidence="3 4" key="1">
    <citation type="submission" date="2024-09" db="EMBL/GenBank/DDBJ databases">
        <authorList>
            <person name="Sun Q."/>
            <person name="Mori K."/>
        </authorList>
    </citation>
    <scope>NUCLEOTIDE SEQUENCE [LARGE SCALE GENOMIC DNA]</scope>
    <source>
        <strain evidence="3 4">NCAIM B.02336</strain>
    </source>
</reference>
<feature type="domain" description="Glutamine amidotransferase type-2" evidence="2">
    <location>
        <begin position="2"/>
        <end position="287"/>
    </location>
</feature>
<evidence type="ECO:0000313" key="3">
    <source>
        <dbReference type="EMBL" id="MFC0594219.1"/>
    </source>
</evidence>
<keyword evidence="1 3" id="KW-0315">Glutamine amidotransferase</keyword>
<comment type="caution">
    <text evidence="3">The sequence shown here is derived from an EMBL/GenBank/DDBJ whole genome shotgun (WGS) entry which is preliminary data.</text>
</comment>
<dbReference type="Pfam" id="PF13230">
    <property type="entry name" value="GATase_4"/>
    <property type="match status" value="1"/>
</dbReference>
<dbReference type="Proteomes" id="UP001589834">
    <property type="component" value="Unassembled WGS sequence"/>
</dbReference>
<dbReference type="InterPro" id="IPR029055">
    <property type="entry name" value="Ntn_hydrolases_N"/>
</dbReference>
<dbReference type="PANTHER" id="PTHR43187">
    <property type="entry name" value="GLUTAMINE AMIDOTRANSFERASE DUG3-RELATED"/>
    <property type="match status" value="1"/>
</dbReference>
<evidence type="ECO:0000256" key="1">
    <source>
        <dbReference type="ARBA" id="ARBA00022962"/>
    </source>
</evidence>
<organism evidence="3 4">
    <name type="scientific">Ottowia pentelensis</name>
    <dbReference type="NCBI Taxonomy" id="511108"/>
    <lineage>
        <taxon>Bacteria</taxon>
        <taxon>Pseudomonadati</taxon>
        <taxon>Pseudomonadota</taxon>
        <taxon>Betaproteobacteria</taxon>
        <taxon>Burkholderiales</taxon>
        <taxon>Comamonadaceae</taxon>
        <taxon>Ottowia</taxon>
    </lineage>
</organism>
<proteinExistence type="predicted"/>
<name>A0ABV6PXH3_9BURK</name>
<dbReference type="InterPro" id="IPR052373">
    <property type="entry name" value="Gamma-glu_amide_hydrolase"/>
</dbReference>
<gene>
    <name evidence="3" type="ORF">ACFFGG_16845</name>
</gene>
<dbReference type="Gene3D" id="3.60.20.10">
    <property type="entry name" value="Glutamine Phosphoribosylpyrophosphate, subunit 1, domain 1"/>
    <property type="match status" value="1"/>
</dbReference>
<accession>A0ABV6PXH3</accession>
<sequence>MCRLLAYKGRPLPVDDLLYRPDHSLVQQSHHANEVSEPLNGDGFGLGWYEPDITREPAVFASVTPAWNNRNLRYMAPKLVSPCILAHVRAATEGQVSEFNCHPFHHQNLLMAHNGSVRPFARIKRALVERLSDERFLWLKGQTDSEHLFALFLDRYLARRERDAEAMADALQAMFDELAALKAAHGVTQASGLNMVVTDGRALVAARHCDDPGVAPASLHHTEGSHYVCDAGGCRMAPAPHHEQAVLIASEPLTRESQHWRDVPARHFVLVDAHNRMSFRPIRMAGG</sequence>
<evidence type="ECO:0000313" key="4">
    <source>
        <dbReference type="Proteomes" id="UP001589834"/>
    </source>
</evidence>
<dbReference type="PROSITE" id="PS51278">
    <property type="entry name" value="GATASE_TYPE_2"/>
    <property type="match status" value="1"/>
</dbReference>